<dbReference type="GeneID" id="39851754"/>
<dbReference type="AlphaFoldDB" id="A0A4D6HNY5"/>
<dbReference type="InterPro" id="IPR019278">
    <property type="entry name" value="DICT_dom"/>
</dbReference>
<dbReference type="Pfam" id="PF10069">
    <property type="entry name" value="DICT"/>
    <property type="match status" value="1"/>
</dbReference>
<evidence type="ECO:0000259" key="1">
    <source>
        <dbReference type="Pfam" id="PF10069"/>
    </source>
</evidence>
<dbReference type="GO" id="GO:0016301">
    <property type="term" value="F:kinase activity"/>
    <property type="evidence" value="ECO:0007669"/>
    <property type="project" value="UniProtKB-KW"/>
</dbReference>
<accession>A0A4D6HNY5</accession>
<keyword evidence="2" id="KW-0808">Transferase</keyword>
<gene>
    <name evidence="2" type="ORF">DV706_10840</name>
</gene>
<evidence type="ECO:0000313" key="3">
    <source>
        <dbReference type="Proteomes" id="UP000296822"/>
    </source>
</evidence>
<organism evidence="2 3">
    <name type="scientific">Natronorubrum bangense</name>
    <dbReference type="NCBI Taxonomy" id="61858"/>
    <lineage>
        <taxon>Archaea</taxon>
        <taxon>Methanobacteriati</taxon>
        <taxon>Methanobacteriota</taxon>
        <taxon>Stenosarchaea group</taxon>
        <taxon>Halobacteria</taxon>
        <taxon>Halobacteriales</taxon>
        <taxon>Natrialbaceae</taxon>
        <taxon>Natronorubrum</taxon>
    </lineage>
</organism>
<dbReference type="KEGG" id="nbg:DV706_10840"/>
<name>A0A4D6HNY5_9EURY</name>
<feature type="domain" description="DICT" evidence="1">
    <location>
        <begin position="113"/>
        <end position="216"/>
    </location>
</feature>
<dbReference type="Proteomes" id="UP000296822">
    <property type="component" value="Chromosome"/>
</dbReference>
<evidence type="ECO:0000313" key="2">
    <source>
        <dbReference type="EMBL" id="QCC54918.1"/>
    </source>
</evidence>
<reference evidence="2 3" key="1">
    <citation type="journal article" date="2019" name="Nat. Commun.">
        <title>A new type of DNA phosphorothioation-based antiviral system in archaea.</title>
        <authorList>
            <person name="Xiong L."/>
            <person name="Liu S."/>
            <person name="Chen S."/>
            <person name="Xiao Y."/>
            <person name="Zhu B."/>
            <person name="Gao Y."/>
            <person name="Zhang Y."/>
            <person name="Chen B."/>
            <person name="Luo J."/>
            <person name="Deng Z."/>
            <person name="Chen X."/>
            <person name="Wang L."/>
            <person name="Chen S."/>
        </authorList>
    </citation>
    <scope>NUCLEOTIDE SEQUENCE [LARGE SCALE GENOMIC DNA]</scope>
    <source>
        <strain evidence="2 3">JCM 10635</strain>
    </source>
</reference>
<proteinExistence type="predicted"/>
<sequence length="261" mass="28745">MTLRSFIEDTGPPTATIAVVGDDQPGPLEAMLDETFETQPITVETAATDTFELTDDLELEAGDGDVAVLLEDGVLVAISSMADLYESLLAINSDLFVTGTRGLGEIEFPDVLANLDETRLRLRGYPLAHKEKLLLIIVSRRIEQLAWNGSSGTLRSAFQHLSRITDEIGTHEVYTELAASDVDVHVYGVDDATVDLDVTVHSGTEQRYRNAWFVVYRPDDPADSDGSALVCLEDEPRVWDGFWTDDPERVVAIDEAIAREF</sequence>
<dbReference type="EMBL" id="CP031305">
    <property type="protein sequence ID" value="QCC54918.1"/>
    <property type="molecule type" value="Genomic_DNA"/>
</dbReference>
<protein>
    <submittedName>
        <fullName evidence="2">Histidine kinase</fullName>
    </submittedName>
</protein>
<dbReference type="RefSeq" id="WP_006064599.1">
    <property type="nucleotide sequence ID" value="NZ_CP031305.1"/>
</dbReference>
<keyword evidence="2" id="KW-0418">Kinase</keyword>